<keyword evidence="1" id="KW-0732">Signal</keyword>
<evidence type="ECO:0000259" key="2">
    <source>
        <dbReference type="Pfam" id="PF00557"/>
    </source>
</evidence>
<evidence type="ECO:0000313" key="4">
    <source>
        <dbReference type="Proteomes" id="UP000575241"/>
    </source>
</evidence>
<dbReference type="InterPro" id="IPR000994">
    <property type="entry name" value="Pept_M24"/>
</dbReference>
<keyword evidence="3" id="KW-0645">Protease</keyword>
<keyword evidence="4" id="KW-1185">Reference proteome</keyword>
<dbReference type="RefSeq" id="WP_221416216.1">
    <property type="nucleotide sequence ID" value="NZ_JACHLN010000002.1"/>
</dbReference>
<dbReference type="Pfam" id="PF00557">
    <property type="entry name" value="Peptidase_M24"/>
    <property type="match status" value="1"/>
</dbReference>
<gene>
    <name evidence="3" type="ORF">HNP52_001611</name>
</gene>
<organism evidence="3 4">
    <name type="scientific">Sphingomonas kyeonggiensis</name>
    <dbReference type="NCBI Taxonomy" id="1268553"/>
    <lineage>
        <taxon>Bacteria</taxon>
        <taxon>Pseudomonadati</taxon>
        <taxon>Pseudomonadota</taxon>
        <taxon>Alphaproteobacteria</taxon>
        <taxon>Sphingomonadales</taxon>
        <taxon>Sphingomonadaceae</taxon>
        <taxon>Sphingomonas</taxon>
    </lineage>
</organism>
<accession>A0A7W7K0Q1</accession>
<feature type="signal peptide" evidence="1">
    <location>
        <begin position="1"/>
        <end position="26"/>
    </location>
</feature>
<comment type="caution">
    <text evidence="3">The sequence shown here is derived from an EMBL/GenBank/DDBJ whole genome shotgun (WGS) entry which is preliminary data.</text>
</comment>
<dbReference type="Proteomes" id="UP000575241">
    <property type="component" value="Unassembled WGS sequence"/>
</dbReference>
<dbReference type="PANTHER" id="PTHR46112">
    <property type="entry name" value="AMINOPEPTIDASE"/>
    <property type="match status" value="1"/>
</dbReference>
<evidence type="ECO:0000313" key="3">
    <source>
        <dbReference type="EMBL" id="MBB4838542.1"/>
    </source>
</evidence>
<proteinExistence type="predicted"/>
<dbReference type="InterPro" id="IPR050659">
    <property type="entry name" value="Peptidase_M24B"/>
</dbReference>
<dbReference type="PANTHER" id="PTHR46112:SF8">
    <property type="entry name" value="CYTOPLASMIC PEPTIDASE PEPQ-RELATED"/>
    <property type="match status" value="1"/>
</dbReference>
<dbReference type="AlphaFoldDB" id="A0A7W7K0Q1"/>
<dbReference type="SUPFAM" id="SSF55920">
    <property type="entry name" value="Creatinase/aminopeptidase"/>
    <property type="match status" value="1"/>
</dbReference>
<dbReference type="EMBL" id="JACHLN010000002">
    <property type="protein sequence ID" value="MBB4838542.1"/>
    <property type="molecule type" value="Genomic_DNA"/>
</dbReference>
<evidence type="ECO:0000256" key="1">
    <source>
        <dbReference type="SAM" id="SignalP"/>
    </source>
</evidence>
<keyword evidence="3" id="KW-0031">Aminopeptidase</keyword>
<name>A0A7W7K0Q1_9SPHN</name>
<sequence>MSFKPLRRLALPLAILPLLAALPAQGQEAKRRWDQMCQIRKDKLDLILPEVMRENRIDMWIVASREGHDDPNAALLGGGYVGDIGYYVFADRTGSGRIERTAMGIGGAGFDQCPIYDLKVSPAELRKFVEARDPKRIGINVASEIGTADGLSHSLHAKLVETLGPVLVGRLVPAEKLVSDFRARHSVNEIAAFTKAGEYSRTILERALSNEVIVPGHTTTGDVAWWMMEQLHKEGLGSSFGLPSIYILGPGERGPVSGDHVIQPGDLITVDWGVNYLFYYTDMKRMAYVLKPGENAAPAGVQRAYDKAQDIRRMILDVIRPGVTAGDALAAVNKRVAETPGLVLGRYDDPSKDMKVSDVVIGSHSVGDWGHGSGPSIADFNPLRMTYQLRPTNFLSIELFLYTQVPEWGPRKIKIPLEDNGVVTDRGFEWAYPPNSRILLVK</sequence>
<feature type="chain" id="PRO_5030551823" evidence="1">
    <location>
        <begin position="27"/>
        <end position="442"/>
    </location>
</feature>
<dbReference type="Gene3D" id="3.90.230.10">
    <property type="entry name" value="Creatinase/methionine aminopeptidase superfamily"/>
    <property type="match status" value="1"/>
</dbReference>
<protein>
    <submittedName>
        <fullName evidence="3">Xaa-Pro aminopeptidase</fullName>
    </submittedName>
</protein>
<dbReference type="CDD" id="cd01066">
    <property type="entry name" value="APP_MetAP"/>
    <property type="match status" value="1"/>
</dbReference>
<keyword evidence="3" id="KW-0378">Hydrolase</keyword>
<reference evidence="3 4" key="1">
    <citation type="submission" date="2020-08" db="EMBL/GenBank/DDBJ databases">
        <title>Functional genomics of gut bacteria from endangered species of beetles.</title>
        <authorList>
            <person name="Carlos-Shanley C."/>
        </authorList>
    </citation>
    <scope>NUCLEOTIDE SEQUENCE [LARGE SCALE GENOMIC DNA]</scope>
    <source>
        <strain evidence="3 4">S00224</strain>
    </source>
</reference>
<dbReference type="GO" id="GO:0004177">
    <property type="term" value="F:aminopeptidase activity"/>
    <property type="evidence" value="ECO:0007669"/>
    <property type="project" value="UniProtKB-KW"/>
</dbReference>
<feature type="domain" description="Peptidase M24" evidence="2">
    <location>
        <begin position="193"/>
        <end position="425"/>
    </location>
</feature>
<dbReference type="InterPro" id="IPR036005">
    <property type="entry name" value="Creatinase/aminopeptidase-like"/>
</dbReference>